<dbReference type="Proteomes" id="UP000192491">
    <property type="component" value="Unassembled WGS sequence"/>
</dbReference>
<dbReference type="AlphaFoldDB" id="A0A1Y1QDZ4"/>
<keyword evidence="1" id="KW-1133">Transmembrane helix</keyword>
<feature type="transmembrane region" description="Helical" evidence="1">
    <location>
        <begin position="77"/>
        <end position="98"/>
    </location>
</feature>
<reference evidence="2 3" key="1">
    <citation type="submission" date="2017-01" db="EMBL/GenBank/DDBJ databases">
        <title>Novel large sulfur bacteria in the metagenomes of groundwater-fed chemosynthetic microbial mats in the Lake Huron basin.</title>
        <authorList>
            <person name="Sharrar A.M."/>
            <person name="Flood B.E."/>
            <person name="Bailey J.V."/>
            <person name="Jones D.S."/>
            <person name="Biddanda B."/>
            <person name="Ruberg S.A."/>
            <person name="Marcus D.N."/>
            <person name="Dick G.J."/>
        </authorList>
    </citation>
    <scope>NUCLEOTIDE SEQUENCE [LARGE SCALE GENOMIC DNA]</scope>
    <source>
        <strain evidence="2">A8</strain>
    </source>
</reference>
<name>A0A1Y1QDZ4_9GAMM</name>
<keyword evidence="1" id="KW-0472">Membrane</keyword>
<dbReference type="EMBL" id="MTEJ01000399">
    <property type="protein sequence ID" value="OQX03539.1"/>
    <property type="molecule type" value="Genomic_DNA"/>
</dbReference>
<organism evidence="2 3">
    <name type="scientific">Thiothrix lacustris</name>
    <dbReference type="NCBI Taxonomy" id="525917"/>
    <lineage>
        <taxon>Bacteria</taxon>
        <taxon>Pseudomonadati</taxon>
        <taxon>Pseudomonadota</taxon>
        <taxon>Gammaproteobacteria</taxon>
        <taxon>Thiotrichales</taxon>
        <taxon>Thiotrichaceae</taxon>
        <taxon>Thiothrix</taxon>
    </lineage>
</organism>
<feature type="transmembrane region" description="Helical" evidence="1">
    <location>
        <begin position="267"/>
        <end position="291"/>
    </location>
</feature>
<comment type="caution">
    <text evidence="2">The sequence shown here is derived from an EMBL/GenBank/DDBJ whole genome shotgun (WGS) entry which is preliminary data.</text>
</comment>
<proteinExistence type="predicted"/>
<evidence type="ECO:0008006" key="4">
    <source>
        <dbReference type="Google" id="ProtNLM"/>
    </source>
</evidence>
<accession>A0A1Y1QDZ4</accession>
<feature type="transmembrane region" description="Helical" evidence="1">
    <location>
        <begin position="166"/>
        <end position="189"/>
    </location>
</feature>
<feature type="transmembrane region" description="Helical" evidence="1">
    <location>
        <begin position="215"/>
        <end position="232"/>
    </location>
</feature>
<evidence type="ECO:0000256" key="1">
    <source>
        <dbReference type="SAM" id="Phobius"/>
    </source>
</evidence>
<feature type="transmembrane region" description="Helical" evidence="1">
    <location>
        <begin position="20"/>
        <end position="46"/>
    </location>
</feature>
<protein>
    <recommendedName>
        <fullName evidence="4">DUF2232 domain-containing protein</fullName>
    </recommendedName>
</protein>
<sequence>QEQIMAKFIMAGPLQAVGFILLFSVLSLFLPLMGLLGNAAIGLITLRMGWRRGLLIAMISSAVLGGLSLLLQMNPFVGFGFSMLTWLSVILLATLLGNSVSWSKTLTVLLAITVGAVLLFHLQVSDPVAFWQNQPLWMQFVEVAKSMQVMPAEMPASEQQQLMDNAASILSGSIAGAISGLLILSLLIARHWQAMLYNPGGFSAEWRELQPGKPAALLMIAVITLALFSQQITAINMVFAGLTVFLFQGIALVHGLVALLQQHKAWLIGMYILLFLMPAHGGILLAAFGIIDSLAGFRSQIKARKR</sequence>
<feature type="non-terminal residue" evidence="2">
    <location>
        <position position="1"/>
    </location>
</feature>
<evidence type="ECO:0000313" key="2">
    <source>
        <dbReference type="EMBL" id="OQX03539.1"/>
    </source>
</evidence>
<keyword evidence="1" id="KW-0812">Transmembrane</keyword>
<evidence type="ECO:0000313" key="3">
    <source>
        <dbReference type="Proteomes" id="UP000192491"/>
    </source>
</evidence>
<feature type="transmembrane region" description="Helical" evidence="1">
    <location>
        <begin position="53"/>
        <end position="71"/>
    </location>
</feature>
<feature type="transmembrane region" description="Helical" evidence="1">
    <location>
        <begin position="105"/>
        <end position="124"/>
    </location>
</feature>
<feature type="transmembrane region" description="Helical" evidence="1">
    <location>
        <begin position="238"/>
        <end position="260"/>
    </location>
</feature>
<gene>
    <name evidence="2" type="ORF">BWK73_39205</name>
</gene>